<reference evidence="2 3" key="1">
    <citation type="journal article" date="2015" name="Sci. Rep.">
        <title>Chromosome-level genome map provides insights into diverse defense mechanisms in the medicinal fungus Ganoderma sinense.</title>
        <authorList>
            <person name="Zhu Y."/>
            <person name="Xu J."/>
            <person name="Sun C."/>
            <person name="Zhou S."/>
            <person name="Xu H."/>
            <person name="Nelson D.R."/>
            <person name="Qian J."/>
            <person name="Song J."/>
            <person name="Luo H."/>
            <person name="Xiang L."/>
            <person name="Li Y."/>
            <person name="Xu Z."/>
            <person name="Ji A."/>
            <person name="Wang L."/>
            <person name="Lu S."/>
            <person name="Hayward A."/>
            <person name="Sun W."/>
            <person name="Li X."/>
            <person name="Schwartz D.C."/>
            <person name="Wang Y."/>
            <person name="Chen S."/>
        </authorList>
    </citation>
    <scope>NUCLEOTIDE SEQUENCE [LARGE SCALE GENOMIC DNA]</scope>
    <source>
        <strain evidence="2 3">ZZ0214-1</strain>
    </source>
</reference>
<comment type="caution">
    <text evidence="2">The sequence shown here is derived from an EMBL/GenBank/DDBJ whole genome shotgun (WGS) entry which is preliminary data.</text>
</comment>
<accession>A0A2G8SAV3</accession>
<evidence type="ECO:0000256" key="1">
    <source>
        <dbReference type="SAM" id="MobiDB-lite"/>
    </source>
</evidence>
<name>A0A2G8SAV3_9APHY</name>
<evidence type="ECO:0000313" key="2">
    <source>
        <dbReference type="EMBL" id="PIL30863.1"/>
    </source>
</evidence>
<feature type="compositionally biased region" description="Low complexity" evidence="1">
    <location>
        <begin position="9"/>
        <end position="25"/>
    </location>
</feature>
<dbReference type="EMBL" id="AYKW01000013">
    <property type="protein sequence ID" value="PIL30863.1"/>
    <property type="molecule type" value="Genomic_DNA"/>
</dbReference>
<dbReference type="Proteomes" id="UP000230002">
    <property type="component" value="Unassembled WGS sequence"/>
</dbReference>
<organism evidence="2 3">
    <name type="scientific">Ganoderma sinense ZZ0214-1</name>
    <dbReference type="NCBI Taxonomy" id="1077348"/>
    <lineage>
        <taxon>Eukaryota</taxon>
        <taxon>Fungi</taxon>
        <taxon>Dikarya</taxon>
        <taxon>Basidiomycota</taxon>
        <taxon>Agaricomycotina</taxon>
        <taxon>Agaricomycetes</taxon>
        <taxon>Polyporales</taxon>
        <taxon>Polyporaceae</taxon>
        <taxon>Ganoderma</taxon>
    </lineage>
</organism>
<keyword evidence="3" id="KW-1185">Reference proteome</keyword>
<evidence type="ECO:0000313" key="3">
    <source>
        <dbReference type="Proteomes" id="UP000230002"/>
    </source>
</evidence>
<gene>
    <name evidence="2" type="ORF">GSI_07032</name>
</gene>
<feature type="region of interest" description="Disordered" evidence="1">
    <location>
        <begin position="1"/>
        <end position="25"/>
    </location>
</feature>
<protein>
    <submittedName>
        <fullName evidence="2">Uncharacterized protein</fullName>
    </submittedName>
</protein>
<sequence length="159" mass="16450">MPTVRNTIASSPANRRLSSSSPPFDSSSSFTALASLPRGIGGLSPLAGGLFFFPPFPLIFGTASSGSTTSVLNRRYAAAASGTTRSGGLAASAYDSICATRAGGSPSRNPHFFSSSVRRSRSRFCTFSRVSSSRIVFATASSTSASRSQPRSSSTARFT</sequence>
<proteinExistence type="predicted"/>
<dbReference type="AlphaFoldDB" id="A0A2G8SAV3"/>